<accession>A0A5N5TFA9</accession>
<keyword evidence="6 9" id="KW-0489">Methyltransferase</keyword>
<organism evidence="9 10">
    <name type="scientific">Armadillidium nasatum</name>
    <dbReference type="NCBI Taxonomy" id="96803"/>
    <lineage>
        <taxon>Eukaryota</taxon>
        <taxon>Metazoa</taxon>
        <taxon>Ecdysozoa</taxon>
        <taxon>Arthropoda</taxon>
        <taxon>Crustacea</taxon>
        <taxon>Multicrustacea</taxon>
        <taxon>Malacostraca</taxon>
        <taxon>Eumalacostraca</taxon>
        <taxon>Peracarida</taxon>
        <taxon>Isopoda</taxon>
        <taxon>Oniscidea</taxon>
        <taxon>Crinocheta</taxon>
        <taxon>Armadillidiidae</taxon>
        <taxon>Armadillidium</taxon>
    </lineage>
</organism>
<keyword evidence="8" id="KW-0949">S-adenosyl-L-methionine</keyword>
<dbReference type="GO" id="GO:0005737">
    <property type="term" value="C:cytoplasm"/>
    <property type="evidence" value="ECO:0007669"/>
    <property type="project" value="UniProtKB-SubCell"/>
</dbReference>
<dbReference type="FunFam" id="3.40.50.150:FF:000101">
    <property type="entry name" value="Thiopurine S-methyltransferase"/>
    <property type="match status" value="1"/>
</dbReference>
<dbReference type="Proteomes" id="UP000326759">
    <property type="component" value="Unassembled WGS sequence"/>
</dbReference>
<gene>
    <name evidence="9" type="primary">TPMT_2</name>
    <name evidence="9" type="ORF">Anas_13535</name>
</gene>
<evidence type="ECO:0000256" key="4">
    <source>
        <dbReference type="ARBA" id="ARBA00011905"/>
    </source>
</evidence>
<proteinExistence type="inferred from homology"/>
<sequence>MSARIYSVFVESKDNYSFWEKLWSTKVTPFHQREVCPFLLKNSSNLNFASPKRVFIPLCGKALELKWFYDQGFEVVGVDLISIPAEEFFKEHNLSFKIRELPWAKVYESSDQRIKIYVADIFSVEPEEVGKFDVIWGRADYTTVKIAEREKYSKLMKQLCKEKFLYFLCTLQFEVRVGRHDHPPRPLSHEETKKLYGDWCKVDLIEEEDGLKYYPEFKSSGVNTLRQSCFILTPK</sequence>
<evidence type="ECO:0000256" key="2">
    <source>
        <dbReference type="ARBA" id="ARBA00004496"/>
    </source>
</evidence>
<dbReference type="PANTHER" id="PTHR10259">
    <property type="entry name" value="THIOPURINE S-METHYLTRANSFERASE"/>
    <property type="match status" value="1"/>
</dbReference>
<evidence type="ECO:0000256" key="3">
    <source>
        <dbReference type="ARBA" id="ARBA00008145"/>
    </source>
</evidence>
<keyword evidence="5" id="KW-0963">Cytoplasm</keyword>
<keyword evidence="7 9" id="KW-0808">Transferase</keyword>
<evidence type="ECO:0000256" key="5">
    <source>
        <dbReference type="ARBA" id="ARBA00022490"/>
    </source>
</evidence>
<keyword evidence="10" id="KW-1185">Reference proteome</keyword>
<reference evidence="9 10" key="1">
    <citation type="journal article" date="2019" name="PLoS Biol.">
        <title>Sex chromosomes control vertical transmission of feminizing Wolbachia symbionts in an isopod.</title>
        <authorList>
            <person name="Becking T."/>
            <person name="Chebbi M.A."/>
            <person name="Giraud I."/>
            <person name="Moumen B."/>
            <person name="Laverre T."/>
            <person name="Caubet Y."/>
            <person name="Peccoud J."/>
            <person name="Gilbert C."/>
            <person name="Cordaux R."/>
        </authorList>
    </citation>
    <scope>NUCLEOTIDE SEQUENCE [LARGE SCALE GENOMIC DNA]</scope>
    <source>
        <strain evidence="9">ANa2</strain>
        <tissue evidence="9">Whole body excluding digestive tract and cuticle</tissue>
    </source>
</reference>
<evidence type="ECO:0000313" key="9">
    <source>
        <dbReference type="EMBL" id="KAB7505232.1"/>
    </source>
</evidence>
<evidence type="ECO:0000256" key="7">
    <source>
        <dbReference type="ARBA" id="ARBA00022679"/>
    </source>
</evidence>
<evidence type="ECO:0000256" key="6">
    <source>
        <dbReference type="ARBA" id="ARBA00022603"/>
    </source>
</evidence>
<dbReference type="AlphaFoldDB" id="A0A5N5TFA9"/>
<dbReference type="GO" id="GO:0008119">
    <property type="term" value="F:thiopurine S-methyltransferase activity"/>
    <property type="evidence" value="ECO:0007669"/>
    <property type="project" value="UniProtKB-EC"/>
</dbReference>
<dbReference type="GO" id="GO:0032259">
    <property type="term" value="P:methylation"/>
    <property type="evidence" value="ECO:0007669"/>
    <property type="project" value="UniProtKB-KW"/>
</dbReference>
<comment type="similarity">
    <text evidence="3">Belongs to the class I-like SAM-binding methyltransferase superfamily. TPMT family.</text>
</comment>
<dbReference type="EMBL" id="SEYY01001558">
    <property type="protein sequence ID" value="KAB7505232.1"/>
    <property type="molecule type" value="Genomic_DNA"/>
</dbReference>
<dbReference type="Pfam" id="PF05724">
    <property type="entry name" value="TPMT"/>
    <property type="match status" value="1"/>
</dbReference>
<dbReference type="SUPFAM" id="SSF53335">
    <property type="entry name" value="S-adenosyl-L-methionine-dependent methyltransferases"/>
    <property type="match status" value="1"/>
</dbReference>
<dbReference type="InterPro" id="IPR008854">
    <property type="entry name" value="TPMT"/>
</dbReference>
<name>A0A5N5TFA9_9CRUS</name>
<dbReference type="EC" id="2.1.1.67" evidence="4"/>
<dbReference type="PANTHER" id="PTHR10259:SF11">
    <property type="entry name" value="THIOPURINE S-METHYLTRANSFERASE"/>
    <property type="match status" value="1"/>
</dbReference>
<protein>
    <recommendedName>
        <fullName evidence="4">thiopurine S-methyltransferase</fullName>
        <ecNumber evidence="4">2.1.1.67</ecNumber>
    </recommendedName>
</protein>
<dbReference type="InterPro" id="IPR029063">
    <property type="entry name" value="SAM-dependent_MTases_sf"/>
</dbReference>
<evidence type="ECO:0000256" key="1">
    <source>
        <dbReference type="ARBA" id="ARBA00000903"/>
    </source>
</evidence>
<dbReference type="Gene3D" id="3.40.50.150">
    <property type="entry name" value="Vaccinia Virus protein VP39"/>
    <property type="match status" value="1"/>
</dbReference>
<comment type="catalytic activity">
    <reaction evidence="1">
        <text>S-adenosyl-L-methionine + a thiopurine = S-adenosyl-L-homocysteine + a thiopurine S-methylether.</text>
        <dbReference type="EC" id="2.1.1.67"/>
    </reaction>
</comment>
<dbReference type="OrthoDB" id="276151at2759"/>
<evidence type="ECO:0000313" key="10">
    <source>
        <dbReference type="Proteomes" id="UP000326759"/>
    </source>
</evidence>
<comment type="caution">
    <text evidence="9">The sequence shown here is derived from an EMBL/GenBank/DDBJ whole genome shotgun (WGS) entry which is preliminary data.</text>
</comment>
<comment type="subcellular location">
    <subcellularLocation>
        <location evidence="2">Cytoplasm</location>
    </subcellularLocation>
</comment>
<evidence type="ECO:0000256" key="8">
    <source>
        <dbReference type="ARBA" id="ARBA00022691"/>
    </source>
</evidence>
<dbReference type="PROSITE" id="PS51585">
    <property type="entry name" value="SAM_MT_TPMT"/>
    <property type="match status" value="1"/>
</dbReference>